<evidence type="ECO:0000313" key="3">
    <source>
        <dbReference type="Proteomes" id="UP001432062"/>
    </source>
</evidence>
<proteinExistence type="predicted"/>
<reference evidence="2" key="1">
    <citation type="submission" date="2022-10" db="EMBL/GenBank/DDBJ databases">
        <title>The complete genomes of actinobacterial strains from the NBC collection.</title>
        <authorList>
            <person name="Joergensen T.S."/>
            <person name="Alvarez Arevalo M."/>
            <person name="Sterndorff E.B."/>
            <person name="Faurdal D."/>
            <person name="Vuksanovic O."/>
            <person name="Mourched A.-S."/>
            <person name="Charusanti P."/>
            <person name="Shaw S."/>
            <person name="Blin K."/>
            <person name="Weber T."/>
        </authorList>
    </citation>
    <scope>NUCLEOTIDE SEQUENCE</scope>
    <source>
        <strain evidence="2">NBC_01482</strain>
    </source>
</reference>
<dbReference type="InterPro" id="IPR037401">
    <property type="entry name" value="SnoaL-like"/>
</dbReference>
<evidence type="ECO:0000259" key="1">
    <source>
        <dbReference type="Pfam" id="PF12680"/>
    </source>
</evidence>
<evidence type="ECO:0000313" key="2">
    <source>
        <dbReference type="EMBL" id="WUV44447.1"/>
    </source>
</evidence>
<organism evidence="2 3">
    <name type="scientific">Nocardia vinacea</name>
    <dbReference type="NCBI Taxonomy" id="96468"/>
    <lineage>
        <taxon>Bacteria</taxon>
        <taxon>Bacillati</taxon>
        <taxon>Actinomycetota</taxon>
        <taxon>Actinomycetes</taxon>
        <taxon>Mycobacteriales</taxon>
        <taxon>Nocardiaceae</taxon>
        <taxon>Nocardia</taxon>
    </lineage>
</organism>
<gene>
    <name evidence="2" type="ORF">OG563_35535</name>
</gene>
<keyword evidence="3" id="KW-1185">Reference proteome</keyword>
<name>A0ABZ1YMJ5_9NOCA</name>
<dbReference type="Proteomes" id="UP001432062">
    <property type="component" value="Chromosome"/>
</dbReference>
<dbReference type="Gene3D" id="3.10.450.50">
    <property type="match status" value="1"/>
</dbReference>
<protein>
    <submittedName>
        <fullName evidence="2">Nuclear transport factor 2 family protein</fullName>
    </submittedName>
</protein>
<accession>A0ABZ1YMJ5</accession>
<dbReference type="SUPFAM" id="SSF54427">
    <property type="entry name" value="NTF2-like"/>
    <property type="match status" value="1"/>
</dbReference>
<dbReference type="InterPro" id="IPR032710">
    <property type="entry name" value="NTF2-like_dom_sf"/>
</dbReference>
<dbReference type="Pfam" id="PF12680">
    <property type="entry name" value="SnoaL_2"/>
    <property type="match status" value="1"/>
</dbReference>
<dbReference type="EMBL" id="CP109441">
    <property type="protein sequence ID" value="WUV44447.1"/>
    <property type="molecule type" value="Genomic_DNA"/>
</dbReference>
<feature type="domain" description="SnoaL-like" evidence="1">
    <location>
        <begin position="13"/>
        <end position="129"/>
    </location>
</feature>
<dbReference type="RefSeq" id="WP_327097855.1">
    <property type="nucleotide sequence ID" value="NZ_CP109149.1"/>
</dbReference>
<sequence>MNDLGTITTRTVVEDLLRRIGAGDPDATAALYAPVSDWKLNWPENEHNRPATPWIRHRATRADAAEHFREIARHHVPEKVGTVIERILVDGPDAVVLGEIRQTARPTGRAYRSRFALHLTVENGLITRHHVYEDSLAVAQAFEPQVPEHDQSG</sequence>